<keyword evidence="1" id="KW-0812">Transmembrane</keyword>
<keyword evidence="1" id="KW-0472">Membrane</keyword>
<evidence type="ECO:0000313" key="3">
    <source>
        <dbReference type="EMBL" id="MBB2182417.1"/>
    </source>
</evidence>
<dbReference type="InterPro" id="IPR036034">
    <property type="entry name" value="PDZ_sf"/>
</dbReference>
<protein>
    <submittedName>
        <fullName evidence="3">SpoIVB peptidase</fullName>
        <ecNumber evidence="3">3.4.21.116</ecNumber>
    </submittedName>
</protein>
<keyword evidence="4" id="KW-1185">Reference proteome</keyword>
<dbReference type="Proteomes" id="UP000574276">
    <property type="component" value="Unassembled WGS sequence"/>
</dbReference>
<feature type="transmembrane region" description="Helical" evidence="1">
    <location>
        <begin position="12"/>
        <end position="30"/>
    </location>
</feature>
<organism evidence="3 4">
    <name type="scientific">Variimorphobacter saccharofermentans</name>
    <dbReference type="NCBI Taxonomy" id="2755051"/>
    <lineage>
        <taxon>Bacteria</taxon>
        <taxon>Bacillati</taxon>
        <taxon>Bacillota</taxon>
        <taxon>Clostridia</taxon>
        <taxon>Lachnospirales</taxon>
        <taxon>Lachnospiraceae</taxon>
        <taxon>Variimorphobacter</taxon>
    </lineage>
</organism>
<dbReference type="RefSeq" id="WP_228352141.1">
    <property type="nucleotide sequence ID" value="NZ_JACEGA010000001.1"/>
</dbReference>
<proteinExistence type="predicted"/>
<dbReference type="EC" id="3.4.21.116" evidence="3"/>
<dbReference type="EMBL" id="JACEGA010000001">
    <property type="protein sequence ID" value="MBB2182417.1"/>
    <property type="molecule type" value="Genomic_DNA"/>
</dbReference>
<feature type="domain" description="Peptidase S55" evidence="2">
    <location>
        <begin position="201"/>
        <end position="431"/>
    </location>
</feature>
<reference evidence="3 4" key="1">
    <citation type="submission" date="2020-07" db="EMBL/GenBank/DDBJ databases">
        <title>Characterization and genome sequencing of isolate MD1, a novel member within the family Lachnospiraceae.</title>
        <authorList>
            <person name="Rettenmaier R."/>
            <person name="Di Bello L."/>
            <person name="Zinser C."/>
            <person name="Scheitz K."/>
            <person name="Liebl W."/>
            <person name="Zverlov V."/>
        </authorList>
    </citation>
    <scope>NUCLEOTIDE SEQUENCE [LARGE SCALE GENOMIC DNA]</scope>
    <source>
        <strain evidence="3 4">MD1</strain>
    </source>
</reference>
<evidence type="ECO:0000313" key="4">
    <source>
        <dbReference type="Proteomes" id="UP000574276"/>
    </source>
</evidence>
<gene>
    <name evidence="3" type="primary">spoIVB</name>
    <name evidence="3" type="ORF">H0486_05950</name>
</gene>
<dbReference type="InterPro" id="IPR008763">
    <property type="entry name" value="Peptidase_S55"/>
</dbReference>
<dbReference type="GO" id="GO:0016787">
    <property type="term" value="F:hydrolase activity"/>
    <property type="evidence" value="ECO:0007669"/>
    <property type="project" value="UniProtKB-KW"/>
</dbReference>
<dbReference type="InterPro" id="IPR014219">
    <property type="entry name" value="SpoIVB"/>
</dbReference>
<dbReference type="PROSITE" id="PS51494">
    <property type="entry name" value="SPOIVB"/>
    <property type="match status" value="1"/>
</dbReference>
<dbReference type="Pfam" id="PF05580">
    <property type="entry name" value="Peptidase_S55"/>
    <property type="match status" value="1"/>
</dbReference>
<dbReference type="SUPFAM" id="SSF50156">
    <property type="entry name" value="PDZ domain-like"/>
    <property type="match status" value="1"/>
</dbReference>
<dbReference type="NCBIfam" id="TIGR02860">
    <property type="entry name" value="spore_IV_B"/>
    <property type="match status" value="1"/>
</dbReference>
<dbReference type="Gene3D" id="2.30.42.10">
    <property type="match status" value="1"/>
</dbReference>
<comment type="caution">
    <text evidence="3">The sequence shown here is derived from an EMBL/GenBank/DDBJ whole genome shotgun (WGS) entry which is preliminary data.</text>
</comment>
<sequence length="431" mass="47854">MRIRKKYRKVLIYVLLLNILVLLFLVYYKFVSSIPDEIKIMVDTEENFDFNIPMEANIETEEVGAISVNDLKVPSNQIKINLNEPFRLTSSRKGKYSVNLKLFGLINFKNISLDVIEASELIPCGNPIGIYVETDGILVLGSGRITGEDGLNYEPITNKLKSGDYILAINNTPVLRKKDLINEIQNCNGKDITLLIRRNEEKITVRVTPVRTASGSYKIGAWIRDNTQGIGTLTFISPDGQFGALGHGITDIDTGLLMEVKAGTIYGAEIMSIIKGKEGEPGELIGMIRQSDKYKLGSITNNTYQGIFGKIIGLNEINNNRIISSEPLEMGLKQEVERGKATIRCTIEENVEDYEIEIESVDISNSNHSKGMVIRITDQRLLDLTGGIVQGMSGSPIIQNNKIIGAVTHVFIQDSTKGYGTFIENMVNNLE</sequence>
<evidence type="ECO:0000259" key="2">
    <source>
        <dbReference type="PROSITE" id="PS51494"/>
    </source>
</evidence>
<dbReference type="AlphaFoldDB" id="A0A839JYX6"/>
<accession>A0A839JYX6</accession>
<dbReference type="Pfam" id="PF17820">
    <property type="entry name" value="PDZ_6"/>
    <property type="match status" value="1"/>
</dbReference>
<name>A0A839JYX6_9FIRM</name>
<keyword evidence="1" id="KW-1133">Transmembrane helix</keyword>
<keyword evidence="3" id="KW-0378">Hydrolase</keyword>
<dbReference type="InterPro" id="IPR041489">
    <property type="entry name" value="PDZ_6"/>
</dbReference>
<evidence type="ECO:0000256" key="1">
    <source>
        <dbReference type="SAM" id="Phobius"/>
    </source>
</evidence>